<proteinExistence type="predicted"/>
<feature type="non-terminal residue" evidence="2">
    <location>
        <position position="191"/>
    </location>
</feature>
<dbReference type="Proteomes" id="UP001432027">
    <property type="component" value="Unassembled WGS sequence"/>
</dbReference>
<evidence type="ECO:0000313" key="2">
    <source>
        <dbReference type="EMBL" id="GMS90202.1"/>
    </source>
</evidence>
<accession>A0AAV5T5F5</accession>
<gene>
    <name evidence="2" type="ORF">PENTCL1PPCAC_12377</name>
</gene>
<sequence>MTGMTFYGSRVNLVSRYYGRNLSFFVLLAVTIAIASITISAVTRITTVATASFACVVAAPIASITAPFLTATALVAREDAQTTGGFIVCICMSSADAASGTAVASLNTEARGGTRIIPVHKVVSSSPLLLLILFLHHWLLSSECLLGGRRFNFGYQRRFILFLPILHPMHWLLRDNRLLGGRLIHFTYKTR</sequence>
<comment type="caution">
    <text evidence="2">The sequence shown here is derived from an EMBL/GenBank/DDBJ whole genome shotgun (WGS) entry which is preliminary data.</text>
</comment>
<keyword evidence="1" id="KW-0472">Membrane</keyword>
<dbReference type="EMBL" id="BTSX01000003">
    <property type="protein sequence ID" value="GMS90202.1"/>
    <property type="molecule type" value="Genomic_DNA"/>
</dbReference>
<dbReference type="AlphaFoldDB" id="A0AAV5T5F5"/>
<feature type="transmembrane region" description="Helical" evidence="1">
    <location>
        <begin position="86"/>
        <end position="108"/>
    </location>
</feature>
<feature type="transmembrane region" description="Helical" evidence="1">
    <location>
        <begin position="128"/>
        <end position="148"/>
    </location>
</feature>
<name>A0AAV5T5F5_9BILA</name>
<organism evidence="2 3">
    <name type="scientific">Pristionchus entomophagus</name>
    <dbReference type="NCBI Taxonomy" id="358040"/>
    <lineage>
        <taxon>Eukaryota</taxon>
        <taxon>Metazoa</taxon>
        <taxon>Ecdysozoa</taxon>
        <taxon>Nematoda</taxon>
        <taxon>Chromadorea</taxon>
        <taxon>Rhabditida</taxon>
        <taxon>Rhabditina</taxon>
        <taxon>Diplogasteromorpha</taxon>
        <taxon>Diplogasteroidea</taxon>
        <taxon>Neodiplogasteridae</taxon>
        <taxon>Pristionchus</taxon>
    </lineage>
</organism>
<feature type="transmembrane region" description="Helical" evidence="1">
    <location>
        <begin position="48"/>
        <end position="74"/>
    </location>
</feature>
<keyword evidence="3" id="KW-1185">Reference proteome</keyword>
<evidence type="ECO:0000256" key="1">
    <source>
        <dbReference type="SAM" id="Phobius"/>
    </source>
</evidence>
<protein>
    <recommendedName>
        <fullName evidence="4">G protein-coupled receptor</fullName>
    </recommendedName>
</protein>
<reference evidence="2" key="1">
    <citation type="submission" date="2023-10" db="EMBL/GenBank/DDBJ databases">
        <title>Genome assembly of Pristionchus species.</title>
        <authorList>
            <person name="Yoshida K."/>
            <person name="Sommer R.J."/>
        </authorList>
    </citation>
    <scope>NUCLEOTIDE SEQUENCE</scope>
    <source>
        <strain evidence="2">RS0144</strain>
    </source>
</reference>
<keyword evidence="1" id="KW-0812">Transmembrane</keyword>
<evidence type="ECO:0000313" key="3">
    <source>
        <dbReference type="Proteomes" id="UP001432027"/>
    </source>
</evidence>
<feature type="transmembrane region" description="Helical" evidence="1">
    <location>
        <begin position="21"/>
        <end position="42"/>
    </location>
</feature>
<evidence type="ECO:0008006" key="4">
    <source>
        <dbReference type="Google" id="ProtNLM"/>
    </source>
</evidence>
<keyword evidence="1" id="KW-1133">Transmembrane helix</keyword>